<keyword evidence="2" id="KW-1185">Reference proteome</keyword>
<organism evidence="1 2">
    <name type="scientific">Marssonina brunnea f. sp. multigermtubi (strain MB_m1)</name>
    <name type="common">Marssonina leaf spot fungus</name>
    <dbReference type="NCBI Taxonomy" id="1072389"/>
    <lineage>
        <taxon>Eukaryota</taxon>
        <taxon>Fungi</taxon>
        <taxon>Dikarya</taxon>
        <taxon>Ascomycota</taxon>
        <taxon>Pezizomycotina</taxon>
        <taxon>Leotiomycetes</taxon>
        <taxon>Helotiales</taxon>
        <taxon>Drepanopezizaceae</taxon>
        <taxon>Drepanopeziza</taxon>
    </lineage>
</organism>
<dbReference type="eggNOG" id="ENOG502R5A8">
    <property type="taxonomic scope" value="Eukaryota"/>
</dbReference>
<dbReference type="FunCoup" id="K1X8W2">
    <property type="interactions" value="16"/>
</dbReference>
<evidence type="ECO:0000313" key="2">
    <source>
        <dbReference type="Proteomes" id="UP000006753"/>
    </source>
</evidence>
<dbReference type="Pfam" id="PF06101">
    <property type="entry name" value="Vps62"/>
    <property type="match status" value="1"/>
</dbReference>
<dbReference type="PANTHER" id="PTHR48174:SF5">
    <property type="entry name" value="VACUOLAR PROTEIN SORTING-ASSOCIATED PROTEIN 62"/>
    <property type="match status" value="1"/>
</dbReference>
<dbReference type="OMA" id="LFGQAKF"/>
<sequence length="370" mass="41610">MKKDELAIMDWERGAELEKGEGQMVYKEVAMVEVIVAALVVCFLLWQRLSDARPATQAHEVVGVPQYVLDYAPLVWLHAGEVYFPSDIFAQVKNTHPNVNLTAIESPPSLTLENLDILNAYGDIGRNVYLTSNIDVTTEPVWLTGIVPDSTGKTRNITSSAIIINDRGNGTVDAFYMYFYAFNQGNIVFFQELGDHIGDWEHNMIRFQDGEPQTMWFSQHGNGQAFTYKAVEKESMRPISYSAMGSHANYAVQGTHDHLIPDLNLPAGFLQDYTSKGVLWDPTLSAYFYNFNGTSSTFESIEGSPLGVMYYRGRWGDQQYPDGDQRQPAPFFGFRKFVSGPTGPWDKQLNRTRICPDNGILCIIRETLGP</sequence>
<dbReference type="InParanoid" id="K1X8W2"/>
<proteinExistence type="predicted"/>
<dbReference type="Proteomes" id="UP000006753">
    <property type="component" value="Unassembled WGS sequence"/>
</dbReference>
<dbReference type="PANTHER" id="PTHR48174">
    <property type="entry name" value="DUF946 FAMILY PROTEIN"/>
    <property type="match status" value="1"/>
</dbReference>
<dbReference type="InterPro" id="IPR009291">
    <property type="entry name" value="Vps62"/>
</dbReference>
<dbReference type="AlphaFoldDB" id="K1X8W2"/>
<evidence type="ECO:0000313" key="1">
    <source>
        <dbReference type="EMBL" id="EKD21492.1"/>
    </source>
</evidence>
<dbReference type="HOGENOM" id="CLU_024079_0_1_1"/>
<evidence type="ECO:0008006" key="3">
    <source>
        <dbReference type="Google" id="ProtNLM"/>
    </source>
</evidence>
<accession>K1X8W2</accession>
<dbReference type="EMBL" id="JH921428">
    <property type="protein sequence ID" value="EKD21492.1"/>
    <property type="molecule type" value="Genomic_DNA"/>
</dbReference>
<reference evidence="1 2" key="1">
    <citation type="journal article" date="2012" name="BMC Genomics">
        <title>Sequencing the genome of Marssonina brunnea reveals fungus-poplar co-evolution.</title>
        <authorList>
            <person name="Zhu S."/>
            <person name="Cao Y.-Z."/>
            <person name="Jiang C."/>
            <person name="Tan B.-Y."/>
            <person name="Wang Z."/>
            <person name="Feng S."/>
            <person name="Zhang L."/>
            <person name="Su X.-H."/>
            <person name="Brejova B."/>
            <person name="Vinar T."/>
            <person name="Xu M."/>
            <person name="Wang M.-X."/>
            <person name="Zhang S.-G."/>
            <person name="Huang M.-R."/>
            <person name="Wu R."/>
            <person name="Zhou Y."/>
        </authorList>
    </citation>
    <scope>NUCLEOTIDE SEQUENCE [LARGE SCALE GENOMIC DNA]</scope>
    <source>
        <strain evidence="1 2">MB_m1</strain>
    </source>
</reference>
<dbReference type="KEGG" id="mbe:MBM_00605"/>
<name>K1X8W2_MARBU</name>
<gene>
    <name evidence="1" type="ORF">MBM_00605</name>
</gene>
<protein>
    <recommendedName>
        <fullName evidence="3">Vacuolar protein sorting-associated protein 62</fullName>
    </recommendedName>
</protein>
<dbReference type="OrthoDB" id="188042at2759"/>